<comment type="caution">
    <text evidence="1">The sequence shown here is derived from an EMBL/GenBank/DDBJ whole genome shotgun (WGS) entry which is preliminary data.</text>
</comment>
<evidence type="ECO:0000313" key="1">
    <source>
        <dbReference type="EMBL" id="NKY96595.1"/>
    </source>
</evidence>
<accession>A0A7X6RNA5</accession>
<evidence type="ECO:0000313" key="2">
    <source>
        <dbReference type="Proteomes" id="UP000553209"/>
    </source>
</evidence>
<sequence length="97" mass="10494">MAWNEESRGLDKTVADRALTVDDPWLPTTRAVIGSFPTLTSAATLDAFRDTDDGEFVIMAVVDSSDEPCSWEPVLMTATALSADDAKEAVELWGEVT</sequence>
<dbReference type="EMBL" id="JAAXPG010000002">
    <property type="protein sequence ID" value="NKY96595.1"/>
    <property type="molecule type" value="Genomic_DNA"/>
</dbReference>
<dbReference type="Proteomes" id="UP000553209">
    <property type="component" value="Unassembled WGS sequence"/>
</dbReference>
<name>A0A7X6RNA5_9ACTN</name>
<protein>
    <submittedName>
        <fullName evidence="1">Uncharacterized protein</fullName>
    </submittedName>
</protein>
<dbReference type="RefSeq" id="WP_061080731.1">
    <property type="nucleotide sequence ID" value="NZ_JAAXPG010000002.1"/>
</dbReference>
<dbReference type="AlphaFoldDB" id="A0A7X6RNA5"/>
<reference evidence="1 2" key="1">
    <citation type="submission" date="2020-04" db="EMBL/GenBank/DDBJ databases">
        <title>MicrobeNet Type strains.</title>
        <authorList>
            <person name="Nicholson A.C."/>
        </authorList>
    </citation>
    <scope>NUCLEOTIDE SEQUENCE [LARGE SCALE GENOMIC DNA]</scope>
    <source>
        <strain evidence="1 2">ATCC 23612</strain>
    </source>
</reference>
<organism evidence="1 2">
    <name type="scientific">Nocardiopsis alborubida</name>
    <dbReference type="NCBI Taxonomy" id="146802"/>
    <lineage>
        <taxon>Bacteria</taxon>
        <taxon>Bacillati</taxon>
        <taxon>Actinomycetota</taxon>
        <taxon>Actinomycetes</taxon>
        <taxon>Streptosporangiales</taxon>
        <taxon>Nocardiopsidaceae</taxon>
        <taxon>Nocardiopsis</taxon>
    </lineage>
</organism>
<keyword evidence="2" id="KW-1185">Reference proteome</keyword>
<proteinExistence type="predicted"/>
<gene>
    <name evidence="1" type="ORF">HGB44_02750</name>
</gene>